<proteinExistence type="predicted"/>
<name>A0A4V2PCS0_9GAMM</name>
<accession>A0A4V2PCS0</accession>
<organism evidence="2 3">
    <name type="scientific">Marinobacterium mangrovicola</name>
    <dbReference type="NCBI Taxonomy" id="1476959"/>
    <lineage>
        <taxon>Bacteria</taxon>
        <taxon>Pseudomonadati</taxon>
        <taxon>Pseudomonadota</taxon>
        <taxon>Gammaproteobacteria</taxon>
        <taxon>Oceanospirillales</taxon>
        <taxon>Oceanospirillaceae</taxon>
        <taxon>Marinobacterium</taxon>
    </lineage>
</organism>
<evidence type="ECO:0000313" key="2">
    <source>
        <dbReference type="EMBL" id="TCK02336.1"/>
    </source>
</evidence>
<keyword evidence="3" id="KW-1185">Reference proteome</keyword>
<dbReference type="InterPro" id="IPR021682">
    <property type="entry name" value="DUF2933"/>
</dbReference>
<keyword evidence="1" id="KW-0472">Membrane</keyword>
<dbReference type="EMBL" id="SMFU01000015">
    <property type="protein sequence ID" value="TCK02336.1"/>
    <property type="molecule type" value="Genomic_DNA"/>
</dbReference>
<dbReference type="AlphaFoldDB" id="A0A4V2PCS0"/>
<evidence type="ECO:0008006" key="4">
    <source>
        <dbReference type="Google" id="ProtNLM"/>
    </source>
</evidence>
<comment type="caution">
    <text evidence="2">The sequence shown here is derived from an EMBL/GenBank/DDBJ whole genome shotgun (WGS) entry which is preliminary data.</text>
</comment>
<evidence type="ECO:0000313" key="3">
    <source>
        <dbReference type="Proteomes" id="UP000294546"/>
    </source>
</evidence>
<feature type="transmembrane region" description="Helical" evidence="1">
    <location>
        <begin position="36"/>
        <end position="55"/>
    </location>
</feature>
<protein>
    <recommendedName>
        <fullName evidence="4">DUF2933 family protein</fullName>
    </recommendedName>
</protein>
<dbReference type="RefSeq" id="WP_132298135.1">
    <property type="nucleotide sequence ID" value="NZ_SMFU01000015.1"/>
</dbReference>
<feature type="transmembrane region" description="Helical" evidence="1">
    <location>
        <begin position="12"/>
        <end position="30"/>
    </location>
</feature>
<dbReference type="Proteomes" id="UP000294546">
    <property type="component" value="Unassembled WGS sequence"/>
</dbReference>
<keyword evidence="1" id="KW-0812">Transmembrane</keyword>
<sequence length="71" mass="8022">MNKRWLSTCCSPKGLLLIAVLALGAGFLVRAHGYHLLAWLPYLIFLACPLMHLFMHHHHGGKERSAEDNDK</sequence>
<keyword evidence="1" id="KW-1133">Transmembrane helix</keyword>
<evidence type="ECO:0000256" key="1">
    <source>
        <dbReference type="SAM" id="Phobius"/>
    </source>
</evidence>
<dbReference type="Pfam" id="PF11666">
    <property type="entry name" value="DUF2933"/>
    <property type="match status" value="1"/>
</dbReference>
<gene>
    <name evidence="2" type="ORF">CLV83_4520</name>
</gene>
<reference evidence="2 3" key="1">
    <citation type="submission" date="2019-03" db="EMBL/GenBank/DDBJ databases">
        <title>Genomic Encyclopedia of Archaeal and Bacterial Type Strains, Phase II (KMG-II): from individual species to whole genera.</title>
        <authorList>
            <person name="Goeker M."/>
        </authorList>
    </citation>
    <scope>NUCLEOTIDE SEQUENCE [LARGE SCALE GENOMIC DNA]</scope>
    <source>
        <strain evidence="2 3">DSM 27697</strain>
    </source>
</reference>